<feature type="region of interest" description="Disordered" evidence="1">
    <location>
        <begin position="1"/>
        <end position="42"/>
    </location>
</feature>
<keyword evidence="4" id="KW-1185">Reference proteome</keyword>
<gene>
    <name evidence="3" type="ORF">ACFP1Z_14660</name>
</gene>
<reference evidence="4" key="1">
    <citation type="journal article" date="2019" name="Int. J. Syst. Evol. Microbiol.">
        <title>The Global Catalogue of Microorganisms (GCM) 10K type strain sequencing project: providing services to taxonomists for standard genome sequencing and annotation.</title>
        <authorList>
            <consortium name="The Broad Institute Genomics Platform"/>
            <consortium name="The Broad Institute Genome Sequencing Center for Infectious Disease"/>
            <person name="Wu L."/>
            <person name="Ma J."/>
        </authorList>
    </citation>
    <scope>NUCLEOTIDE SEQUENCE [LARGE SCALE GENOMIC DNA]</scope>
    <source>
        <strain evidence="4">CGMCC 4.7304</strain>
    </source>
</reference>
<proteinExistence type="predicted"/>
<sequence length="255" mass="26018">MSVADPTEAPAADAPARGVPATEVPSAGMPSAGTRTRPRRGAGPALAGALRALRRALPSPTGTPFTFAYAMVLLGTAIYGDLGDEATVNQLLRDSSTDAAHLAERPLLVLIASALWIAGGVFTAYGLAFPFVLGALERRVGGLRTAGVFLFGHIVATLATELPVAGAVAAGRLPEASLHRLDYGVSFGVMACVGALAGFVPRGVKAALLGVAGLMCAADLVEFADPLASWGHPVALLLGMGCWPVLRDAVRVRES</sequence>
<keyword evidence="2" id="KW-1133">Transmembrane helix</keyword>
<feature type="compositionally biased region" description="Low complexity" evidence="1">
    <location>
        <begin position="30"/>
        <end position="42"/>
    </location>
</feature>
<organism evidence="3 4">
    <name type="scientific">Streptomyces gamaensis</name>
    <dbReference type="NCBI Taxonomy" id="1763542"/>
    <lineage>
        <taxon>Bacteria</taxon>
        <taxon>Bacillati</taxon>
        <taxon>Actinomycetota</taxon>
        <taxon>Actinomycetes</taxon>
        <taxon>Kitasatosporales</taxon>
        <taxon>Streptomycetaceae</taxon>
        <taxon>Streptomyces</taxon>
    </lineage>
</organism>
<feature type="transmembrane region" description="Helical" evidence="2">
    <location>
        <begin position="148"/>
        <end position="171"/>
    </location>
</feature>
<dbReference type="Proteomes" id="UP001596083">
    <property type="component" value="Unassembled WGS sequence"/>
</dbReference>
<keyword evidence="2" id="KW-0472">Membrane</keyword>
<dbReference type="Pfam" id="PF20401">
    <property type="entry name" value="Rhomboid_2"/>
    <property type="match status" value="1"/>
</dbReference>
<protein>
    <submittedName>
        <fullName evidence="3">Rhomboid-like protein</fullName>
    </submittedName>
</protein>
<feature type="transmembrane region" description="Helical" evidence="2">
    <location>
        <begin position="61"/>
        <end position="80"/>
    </location>
</feature>
<feature type="transmembrane region" description="Helical" evidence="2">
    <location>
        <begin position="183"/>
        <end position="200"/>
    </location>
</feature>
<feature type="compositionally biased region" description="Low complexity" evidence="1">
    <location>
        <begin position="1"/>
        <end position="22"/>
    </location>
</feature>
<evidence type="ECO:0000313" key="3">
    <source>
        <dbReference type="EMBL" id="MFC5721411.1"/>
    </source>
</evidence>
<evidence type="ECO:0000313" key="4">
    <source>
        <dbReference type="Proteomes" id="UP001596083"/>
    </source>
</evidence>
<comment type="caution">
    <text evidence="3">The sequence shown here is derived from an EMBL/GenBank/DDBJ whole genome shotgun (WGS) entry which is preliminary data.</text>
</comment>
<keyword evidence="2" id="KW-0812">Transmembrane</keyword>
<dbReference type="RefSeq" id="WP_390316675.1">
    <property type="nucleotide sequence ID" value="NZ_JBHSPB010000007.1"/>
</dbReference>
<dbReference type="EMBL" id="JBHSPB010000007">
    <property type="protein sequence ID" value="MFC5721411.1"/>
    <property type="molecule type" value="Genomic_DNA"/>
</dbReference>
<evidence type="ECO:0000256" key="1">
    <source>
        <dbReference type="SAM" id="MobiDB-lite"/>
    </source>
</evidence>
<feature type="transmembrane region" description="Helical" evidence="2">
    <location>
        <begin position="107"/>
        <end position="136"/>
    </location>
</feature>
<evidence type="ECO:0000256" key="2">
    <source>
        <dbReference type="SAM" id="Phobius"/>
    </source>
</evidence>
<accession>A0ABW0Z1Z0</accession>
<dbReference type="InterPro" id="IPR046862">
    <property type="entry name" value="Rhomboid_2"/>
</dbReference>
<name>A0ABW0Z1Z0_9ACTN</name>